<proteinExistence type="predicted"/>
<accession>A0A364Y7A6</accession>
<evidence type="ECO:0008006" key="4">
    <source>
        <dbReference type="Google" id="ProtNLM"/>
    </source>
</evidence>
<sequence>MARTFSYILFFVVLSTSTLLAQVKNPGFHFNDFIAEKRIDILYNDTLLTSYMYGDSLMKPVLFPIKTRTSTTVTRGFPIHPREGERVDHPHHIGLWFNYEYVNGLDFWNNSTAIPYKDRAKYGSIIHDGIVRTLPGDDKGELEVTARWVDHSGKILLRENTVYRFRILDRNFVIDRVTTLNALDEDVFFKDVKDGLLGIRVARELEHPSDEATVYVDHHGNATTVAAISKKDVTGEYTSSEGLKGNDVWGTRGRWVQLSGLINGKRISVIIFDHPKNPGYPTYWHARGYGLFAANPFGQEIFSKGKEKLNFKLEKKTSVTFRYRVVVREGMQLTTRDFETLESF</sequence>
<name>A0A364Y7A6_9BACT</name>
<organism evidence="2 3">
    <name type="scientific">Pseudochryseolinea flava</name>
    <dbReference type="NCBI Taxonomy" id="2059302"/>
    <lineage>
        <taxon>Bacteria</taxon>
        <taxon>Pseudomonadati</taxon>
        <taxon>Bacteroidota</taxon>
        <taxon>Cytophagia</taxon>
        <taxon>Cytophagales</taxon>
        <taxon>Fulvivirgaceae</taxon>
        <taxon>Pseudochryseolinea</taxon>
    </lineage>
</organism>
<dbReference type="OrthoDB" id="2540540at2"/>
<gene>
    <name evidence="2" type="ORF">DQQ10_02515</name>
</gene>
<dbReference type="AlphaFoldDB" id="A0A364Y7A6"/>
<dbReference type="EMBL" id="QMFY01000001">
    <property type="protein sequence ID" value="RAW02994.1"/>
    <property type="molecule type" value="Genomic_DNA"/>
</dbReference>
<dbReference type="RefSeq" id="WP_112745208.1">
    <property type="nucleotide sequence ID" value="NZ_QMFY01000001.1"/>
</dbReference>
<keyword evidence="3" id="KW-1185">Reference proteome</keyword>
<evidence type="ECO:0000313" key="2">
    <source>
        <dbReference type="EMBL" id="RAW02994.1"/>
    </source>
</evidence>
<keyword evidence="1" id="KW-0732">Signal</keyword>
<reference evidence="2 3" key="1">
    <citation type="submission" date="2018-06" db="EMBL/GenBank/DDBJ databases">
        <title>Chryseolinea flavus sp. nov., a member of the phylum Bacteroidetes isolated from soil.</title>
        <authorList>
            <person name="Li Y."/>
            <person name="Wang J."/>
        </authorList>
    </citation>
    <scope>NUCLEOTIDE SEQUENCE [LARGE SCALE GENOMIC DNA]</scope>
    <source>
        <strain evidence="2 3">SDU1-6</strain>
    </source>
</reference>
<evidence type="ECO:0000256" key="1">
    <source>
        <dbReference type="SAM" id="SignalP"/>
    </source>
</evidence>
<feature type="signal peptide" evidence="1">
    <location>
        <begin position="1"/>
        <end position="21"/>
    </location>
</feature>
<dbReference type="Pfam" id="PF14100">
    <property type="entry name" value="DUF6807"/>
    <property type="match status" value="1"/>
</dbReference>
<protein>
    <recommendedName>
        <fullName evidence="4">Methane oxygenase PmoA</fullName>
    </recommendedName>
</protein>
<dbReference type="InterPro" id="IPR029475">
    <property type="entry name" value="DUF6807"/>
</dbReference>
<dbReference type="Proteomes" id="UP000251889">
    <property type="component" value="Unassembled WGS sequence"/>
</dbReference>
<feature type="chain" id="PRO_5016762118" description="Methane oxygenase PmoA" evidence="1">
    <location>
        <begin position="22"/>
        <end position="344"/>
    </location>
</feature>
<evidence type="ECO:0000313" key="3">
    <source>
        <dbReference type="Proteomes" id="UP000251889"/>
    </source>
</evidence>
<comment type="caution">
    <text evidence="2">The sequence shown here is derived from an EMBL/GenBank/DDBJ whole genome shotgun (WGS) entry which is preliminary data.</text>
</comment>